<evidence type="ECO:0000313" key="1">
    <source>
        <dbReference type="EMBL" id="KAK3258351.1"/>
    </source>
</evidence>
<dbReference type="InterPro" id="IPR046341">
    <property type="entry name" value="SET_dom_sf"/>
</dbReference>
<proteinExistence type="predicted"/>
<dbReference type="Proteomes" id="UP001190700">
    <property type="component" value="Unassembled WGS sequence"/>
</dbReference>
<reference evidence="1 2" key="1">
    <citation type="journal article" date="2015" name="Genome Biol. Evol.">
        <title>Comparative Genomics of a Bacterivorous Green Alga Reveals Evolutionary Causalities and Consequences of Phago-Mixotrophic Mode of Nutrition.</title>
        <authorList>
            <person name="Burns J.A."/>
            <person name="Paasch A."/>
            <person name="Narechania A."/>
            <person name="Kim E."/>
        </authorList>
    </citation>
    <scope>NUCLEOTIDE SEQUENCE [LARGE SCALE GENOMIC DNA]</scope>
    <source>
        <strain evidence="1 2">PLY_AMNH</strain>
    </source>
</reference>
<accession>A0AAE0FFF7</accession>
<comment type="caution">
    <text evidence="1">The sequence shown here is derived from an EMBL/GenBank/DDBJ whole genome shotgun (WGS) entry which is preliminary data.</text>
</comment>
<protein>
    <submittedName>
        <fullName evidence="1">Uncharacterized protein</fullName>
    </submittedName>
</protein>
<dbReference type="SUPFAM" id="SSF82199">
    <property type="entry name" value="SET domain"/>
    <property type="match status" value="1"/>
</dbReference>
<dbReference type="EMBL" id="LGRX02019593">
    <property type="protein sequence ID" value="KAK3258351.1"/>
    <property type="molecule type" value="Genomic_DNA"/>
</dbReference>
<gene>
    <name evidence="1" type="ORF">CYMTET_32599</name>
</gene>
<evidence type="ECO:0000313" key="2">
    <source>
        <dbReference type="Proteomes" id="UP001190700"/>
    </source>
</evidence>
<organism evidence="1 2">
    <name type="scientific">Cymbomonas tetramitiformis</name>
    <dbReference type="NCBI Taxonomy" id="36881"/>
    <lineage>
        <taxon>Eukaryota</taxon>
        <taxon>Viridiplantae</taxon>
        <taxon>Chlorophyta</taxon>
        <taxon>Pyramimonadophyceae</taxon>
        <taxon>Pyramimonadales</taxon>
        <taxon>Pyramimonadaceae</taxon>
        <taxon>Cymbomonas</taxon>
    </lineage>
</organism>
<name>A0AAE0FFF7_9CHLO</name>
<dbReference type="Gene3D" id="2.170.270.10">
    <property type="entry name" value="SET domain"/>
    <property type="match status" value="1"/>
</dbReference>
<keyword evidence="2" id="KW-1185">Reference proteome</keyword>
<dbReference type="AlphaFoldDB" id="A0AAE0FFF7"/>
<sequence>MDEPWLDELLSYFDDDDSPPLSSSICLEWPPDLPLSPEIGLKRKATSRFELNSESPANTSPCRDFDKKKPRVTRFECERSAVLGYDEERIAFFEEHLRTCDSVVTEDKLQWRVGDNVIESAYDLEMELGFRTVDGQRAPCLNGQNRFKYVSKKDYTQRELCVLHEKSADCAAWAFAYRHRSLYAYNEKCNRWFEPGSLIALSTRGNPAVACGITRDAVKGLGLSVVEKVVIFADAFLLPYIGEVKTKPSITSSYQVKITEEPPRYLDASEHGNLARFINTAETEEEANCKFYAELVGAVWTVNVYATKTIDASVEPVELLAWYADDFNTISREDILLE</sequence>